<comment type="subcellular location">
    <subcellularLocation>
        <location evidence="1">Membrane</location>
        <topology evidence="1">Multi-pass membrane protein</topology>
    </subcellularLocation>
</comment>
<name>A0A443SI80_9ACAR</name>
<comment type="caution">
    <text evidence="6">The sequence shown here is derived from an EMBL/GenBank/DDBJ whole genome shotgun (WGS) entry which is preliminary data.</text>
</comment>
<evidence type="ECO:0000313" key="7">
    <source>
        <dbReference type="Proteomes" id="UP000288716"/>
    </source>
</evidence>
<dbReference type="STRING" id="299467.A0A443SI80"/>
<feature type="transmembrane region" description="Helical" evidence="5">
    <location>
        <begin position="197"/>
        <end position="223"/>
    </location>
</feature>
<evidence type="ECO:0000256" key="3">
    <source>
        <dbReference type="ARBA" id="ARBA00022989"/>
    </source>
</evidence>
<dbReference type="Gene3D" id="1.10.1450.10">
    <property type="entry name" value="Tetraspanin"/>
    <property type="match status" value="1"/>
</dbReference>
<evidence type="ECO:0000313" key="6">
    <source>
        <dbReference type="EMBL" id="RWS27227.1"/>
    </source>
</evidence>
<dbReference type="GO" id="GO:0016020">
    <property type="term" value="C:membrane"/>
    <property type="evidence" value="ECO:0007669"/>
    <property type="project" value="UniProtKB-SubCell"/>
</dbReference>
<gene>
    <name evidence="6" type="ORF">B4U80_07252</name>
</gene>
<keyword evidence="7" id="KW-1185">Reference proteome</keyword>
<evidence type="ECO:0000256" key="1">
    <source>
        <dbReference type="ARBA" id="ARBA00004141"/>
    </source>
</evidence>
<keyword evidence="4 5" id="KW-0472">Membrane</keyword>
<keyword evidence="2 5" id="KW-0812">Transmembrane</keyword>
<dbReference type="PRINTS" id="PR00259">
    <property type="entry name" value="TMFOUR"/>
</dbReference>
<organism evidence="6 7">
    <name type="scientific">Leptotrombidium deliense</name>
    <dbReference type="NCBI Taxonomy" id="299467"/>
    <lineage>
        <taxon>Eukaryota</taxon>
        <taxon>Metazoa</taxon>
        <taxon>Ecdysozoa</taxon>
        <taxon>Arthropoda</taxon>
        <taxon>Chelicerata</taxon>
        <taxon>Arachnida</taxon>
        <taxon>Acari</taxon>
        <taxon>Acariformes</taxon>
        <taxon>Trombidiformes</taxon>
        <taxon>Prostigmata</taxon>
        <taxon>Anystina</taxon>
        <taxon>Parasitengona</taxon>
        <taxon>Trombiculoidea</taxon>
        <taxon>Trombiculidae</taxon>
        <taxon>Leptotrombidium</taxon>
    </lineage>
</organism>
<sequence>MYYAMILCSIVIFIVAILNLIYNCLHARKSKKEPRREECQEIDEMTLTFTNHAFSSFQRGKQLQKRKPYSSIALCIFIFALLFLFTFQLAISFVSLVFSIGGNGVQNSEAEFVRMIKENLNASMTNNEILMEQHEAFDAIQSTYKCCGLKSFEDYEFQVPDSCCKSISPNCSFRKHPSNIYYDGCINKTFAACNRHIIVLGSVAFGLSFIYVFGLVFAVCLFVQIMRVTN</sequence>
<dbReference type="SUPFAM" id="SSF48652">
    <property type="entry name" value="Tetraspanin"/>
    <property type="match status" value="1"/>
</dbReference>
<accession>A0A443SI80</accession>
<protein>
    <submittedName>
        <fullName evidence="6">CD151 antigen-like protein</fullName>
    </submittedName>
</protein>
<dbReference type="InterPro" id="IPR008952">
    <property type="entry name" value="Tetraspanin_EC2_sf"/>
</dbReference>
<dbReference type="EMBL" id="NCKV01002170">
    <property type="protein sequence ID" value="RWS27227.1"/>
    <property type="molecule type" value="Genomic_DNA"/>
</dbReference>
<feature type="transmembrane region" description="Helical" evidence="5">
    <location>
        <begin position="69"/>
        <end position="98"/>
    </location>
</feature>
<evidence type="ECO:0000256" key="4">
    <source>
        <dbReference type="ARBA" id="ARBA00023136"/>
    </source>
</evidence>
<reference evidence="6 7" key="1">
    <citation type="journal article" date="2018" name="Gigascience">
        <title>Genomes of trombidid mites reveal novel predicted allergens and laterally-transferred genes associated with secondary metabolism.</title>
        <authorList>
            <person name="Dong X."/>
            <person name="Chaisiri K."/>
            <person name="Xia D."/>
            <person name="Armstrong S.D."/>
            <person name="Fang Y."/>
            <person name="Donnelly M.J."/>
            <person name="Kadowaki T."/>
            <person name="McGarry J.W."/>
            <person name="Darby A.C."/>
            <person name="Makepeace B.L."/>
        </authorList>
    </citation>
    <scope>NUCLEOTIDE SEQUENCE [LARGE SCALE GENOMIC DNA]</scope>
    <source>
        <strain evidence="6">UoL-UT</strain>
    </source>
</reference>
<dbReference type="Proteomes" id="UP000288716">
    <property type="component" value="Unassembled WGS sequence"/>
</dbReference>
<keyword evidence="3 5" id="KW-1133">Transmembrane helix</keyword>
<dbReference type="InterPro" id="IPR018499">
    <property type="entry name" value="Tetraspanin/Peripherin"/>
</dbReference>
<evidence type="ECO:0000256" key="5">
    <source>
        <dbReference type="SAM" id="Phobius"/>
    </source>
</evidence>
<dbReference type="AlphaFoldDB" id="A0A443SI80"/>
<proteinExistence type="predicted"/>
<dbReference type="Pfam" id="PF00335">
    <property type="entry name" value="Tetraspanin"/>
    <property type="match status" value="1"/>
</dbReference>
<feature type="transmembrane region" description="Helical" evidence="5">
    <location>
        <begin position="6"/>
        <end position="25"/>
    </location>
</feature>
<dbReference type="OrthoDB" id="9993879at2759"/>
<dbReference type="VEuPathDB" id="VectorBase:LDEU004814"/>
<evidence type="ECO:0000256" key="2">
    <source>
        <dbReference type="ARBA" id="ARBA00022692"/>
    </source>
</evidence>